<dbReference type="Pfam" id="PF00271">
    <property type="entry name" value="Helicase_C"/>
    <property type="match status" value="1"/>
</dbReference>
<dbReference type="InterPro" id="IPR027417">
    <property type="entry name" value="P-loop_NTPase"/>
</dbReference>
<dbReference type="PANTHER" id="PTHR30580:SF1">
    <property type="entry name" value="COMF OPERON PROTEIN 1"/>
    <property type="match status" value="1"/>
</dbReference>
<organism evidence="7 8">
    <name type="scientific">Geochorda subterranea</name>
    <dbReference type="NCBI Taxonomy" id="3109564"/>
    <lineage>
        <taxon>Bacteria</taxon>
        <taxon>Bacillati</taxon>
        <taxon>Bacillota</taxon>
        <taxon>Limnochordia</taxon>
        <taxon>Limnochordales</taxon>
        <taxon>Geochordaceae</taxon>
        <taxon>Geochorda</taxon>
    </lineage>
</organism>
<dbReference type="Gene3D" id="3.40.50.300">
    <property type="entry name" value="P-loop containing nucleotide triphosphate hydrolases"/>
    <property type="match status" value="2"/>
</dbReference>
<keyword evidence="7" id="KW-0347">Helicase</keyword>
<dbReference type="Pfam" id="PF00270">
    <property type="entry name" value="DEAD"/>
    <property type="match status" value="1"/>
</dbReference>
<dbReference type="PROSITE" id="PS51192">
    <property type="entry name" value="HELICASE_ATP_BIND_1"/>
    <property type="match status" value="1"/>
</dbReference>
<dbReference type="SUPFAM" id="SSF52540">
    <property type="entry name" value="P-loop containing nucleoside triphosphate hydrolases"/>
    <property type="match status" value="1"/>
</dbReference>
<keyword evidence="3" id="KW-0238">DNA-binding</keyword>
<dbReference type="RefSeq" id="WP_324668269.1">
    <property type="nucleotide sequence ID" value="NZ_CP141614.1"/>
</dbReference>
<dbReference type="EMBL" id="CP141614">
    <property type="protein sequence ID" value="WRP13993.1"/>
    <property type="molecule type" value="Genomic_DNA"/>
</dbReference>
<dbReference type="GO" id="GO:0004386">
    <property type="term" value="F:helicase activity"/>
    <property type="evidence" value="ECO:0007669"/>
    <property type="project" value="UniProtKB-KW"/>
</dbReference>
<proteinExistence type="predicted"/>
<evidence type="ECO:0000256" key="1">
    <source>
        <dbReference type="ARBA" id="ARBA00022741"/>
    </source>
</evidence>
<dbReference type="InterPro" id="IPR001650">
    <property type="entry name" value="Helicase_C-like"/>
</dbReference>
<evidence type="ECO:0000313" key="8">
    <source>
        <dbReference type="Proteomes" id="UP001333102"/>
    </source>
</evidence>
<evidence type="ECO:0000259" key="6">
    <source>
        <dbReference type="PROSITE" id="PS51194"/>
    </source>
</evidence>
<accession>A0ABZ1BNB0</accession>
<sequence>MRYAVLAAWTPAGARTAVVPFVALPPDLRRGVAPLPLYAARWVQASLESMRWGILEQLAAGFARRRVARRLEQGLGRMGLEPSGVAWCDEGRLAAVVLALAGRDADDGVRRVLEGRMLLGSELVRALRRPGGDPDAARSAAEALVAAGAAERVAAVEVDESGARCQRCGGRQSVYPEPCGHCGSPFCPRCSRCAAMGVARGCEPLYAMSGPLLAAGDDGPDASATAWRLAPELVGALSPAQCRASQALRREVAAHLRGQRGGGEPVPIGTGQGPRGCVVWAVTGAGKTEVAFGAVEVALGMGGRVLMAVPRRAIAAELAERARRAFGGQTVTLLMGRGPDDRAGAGRARSSVWREEPSPLVVATTHQALRWYRAFSLVVLDEFDAFPYAGSDMLALAVERAAHPDGFRVVMSATPGEARLASARQAGWPVIHVPARHHGHPLPVPEVRVERAVRRWEQAPDDPQRVPAFVRTWLAARRPRTRVLVFCPTVALAEGVARSLGVMVCHSAHPHRERTLARFAASQDQVLVSTTLLERGVTFAGLDVLVLFADHPAVFDEATLVQMAGRAGRSAERPDGRVLFVAATASRAMRRAVEAIEAMNRRAAAEGLLRQGTTSPSTAAPDEDSPVGRGRTGRRDMV</sequence>
<keyword evidence="1" id="KW-0547">Nucleotide-binding</keyword>
<dbReference type="SMART" id="SM00490">
    <property type="entry name" value="HELICc"/>
    <property type="match status" value="1"/>
</dbReference>
<dbReference type="InterPro" id="IPR011545">
    <property type="entry name" value="DEAD/DEAH_box_helicase_dom"/>
</dbReference>
<protein>
    <submittedName>
        <fullName evidence="7">DEAD/DEAH box helicase</fullName>
    </submittedName>
</protein>
<feature type="domain" description="Helicase C-terminal" evidence="6">
    <location>
        <begin position="469"/>
        <end position="616"/>
    </location>
</feature>
<gene>
    <name evidence="7" type="ORF">VLY81_11240</name>
</gene>
<dbReference type="InterPro" id="IPR014001">
    <property type="entry name" value="Helicase_ATP-bd"/>
</dbReference>
<dbReference type="SMART" id="SM00487">
    <property type="entry name" value="DEXDc"/>
    <property type="match status" value="1"/>
</dbReference>
<evidence type="ECO:0000313" key="7">
    <source>
        <dbReference type="EMBL" id="WRP13993.1"/>
    </source>
</evidence>
<reference evidence="8" key="1">
    <citation type="submission" date="2023-12" db="EMBL/GenBank/DDBJ databases">
        <title>Novel isolates from deep terrestrial aquifers shed light on the physiology and ecology of the class Limnochordia.</title>
        <authorList>
            <person name="Karnachuk O.V."/>
            <person name="Lukina A.P."/>
            <person name="Avakyan M.R."/>
            <person name="Kadnikov V."/>
            <person name="Begmatov S."/>
            <person name="Beletsky A.V."/>
            <person name="Mardanov A.V."/>
            <person name="Ravin N.V."/>
        </authorList>
    </citation>
    <scope>NUCLEOTIDE SEQUENCE [LARGE SCALE GENOMIC DNA]</scope>
    <source>
        <strain evidence="8">LN</strain>
    </source>
</reference>
<name>A0ABZ1BNB0_9FIRM</name>
<evidence type="ECO:0000256" key="4">
    <source>
        <dbReference type="SAM" id="MobiDB-lite"/>
    </source>
</evidence>
<evidence type="ECO:0000256" key="2">
    <source>
        <dbReference type="ARBA" id="ARBA00022840"/>
    </source>
</evidence>
<evidence type="ECO:0000259" key="5">
    <source>
        <dbReference type="PROSITE" id="PS51192"/>
    </source>
</evidence>
<dbReference type="PROSITE" id="PS51194">
    <property type="entry name" value="HELICASE_CTER"/>
    <property type="match status" value="1"/>
</dbReference>
<keyword evidence="2" id="KW-0067">ATP-binding</keyword>
<feature type="domain" description="Helicase ATP-binding" evidence="5">
    <location>
        <begin position="268"/>
        <end position="433"/>
    </location>
</feature>
<keyword evidence="8" id="KW-1185">Reference proteome</keyword>
<dbReference type="Proteomes" id="UP001333102">
    <property type="component" value="Chromosome"/>
</dbReference>
<evidence type="ECO:0000256" key="3">
    <source>
        <dbReference type="ARBA" id="ARBA00023125"/>
    </source>
</evidence>
<dbReference type="PANTHER" id="PTHR30580">
    <property type="entry name" value="PRIMOSOMAL PROTEIN N"/>
    <property type="match status" value="1"/>
</dbReference>
<feature type="region of interest" description="Disordered" evidence="4">
    <location>
        <begin position="606"/>
        <end position="638"/>
    </location>
</feature>
<keyword evidence="7" id="KW-0378">Hydrolase</keyword>